<evidence type="ECO:0000256" key="1">
    <source>
        <dbReference type="ARBA" id="ARBA00004496"/>
    </source>
</evidence>
<dbReference type="InterPro" id="IPR006269">
    <property type="entry name" value="KDO8P_synthase"/>
</dbReference>
<evidence type="ECO:0000256" key="3">
    <source>
        <dbReference type="ARBA" id="ARBA00004845"/>
    </source>
</evidence>
<comment type="subcellular location">
    <subcellularLocation>
        <location evidence="1 8">Cytoplasm</location>
    </subcellularLocation>
</comment>
<dbReference type="GO" id="GO:0008676">
    <property type="term" value="F:3-deoxy-8-phosphooctulonate synthase activity"/>
    <property type="evidence" value="ECO:0007669"/>
    <property type="project" value="UniProtKB-UniRule"/>
</dbReference>
<protein>
    <recommendedName>
        <fullName evidence="8">2-dehydro-3-deoxyphosphooctonate aldolase</fullName>
        <ecNumber evidence="8">2.5.1.55</ecNumber>
    </recommendedName>
    <alternativeName>
        <fullName evidence="8">3-deoxy-D-manno-octulosonic acid 8-phosphate synthase</fullName>
    </alternativeName>
    <alternativeName>
        <fullName evidence="8">KDO-8-phosphate synthase</fullName>
        <shortName evidence="8">KDO 8-P synthase</shortName>
        <shortName evidence="8">KDOPS</shortName>
    </alternativeName>
    <alternativeName>
        <fullName evidence="8">Phospho-2-dehydro-3-deoxyoctonate aldolase</fullName>
    </alternativeName>
</protein>
<evidence type="ECO:0000256" key="6">
    <source>
        <dbReference type="ARBA" id="ARBA00022679"/>
    </source>
</evidence>
<dbReference type="Pfam" id="PF00793">
    <property type="entry name" value="DAHP_synth_1"/>
    <property type="match status" value="1"/>
</dbReference>
<gene>
    <name evidence="8" type="primary">kdsA</name>
    <name evidence="10" type="ORF">AUJ95_01605</name>
</gene>
<dbReference type="Proteomes" id="UP000183085">
    <property type="component" value="Unassembled WGS sequence"/>
</dbReference>
<dbReference type="Gene3D" id="3.20.20.70">
    <property type="entry name" value="Aldolase class I"/>
    <property type="match status" value="1"/>
</dbReference>
<reference evidence="10 11" key="1">
    <citation type="journal article" date="2016" name="Environ. Microbiol.">
        <title>Genomic resolution of a cold subsurface aquifer community provides metabolic insights for novel microbes adapted to high CO concentrations.</title>
        <authorList>
            <person name="Probst A.J."/>
            <person name="Castelle C.J."/>
            <person name="Singh A."/>
            <person name="Brown C.T."/>
            <person name="Anantharaman K."/>
            <person name="Sharon I."/>
            <person name="Hug L.A."/>
            <person name="Burstein D."/>
            <person name="Emerson J.B."/>
            <person name="Thomas B.C."/>
            <person name="Banfield J.F."/>
        </authorList>
    </citation>
    <scope>NUCLEOTIDE SEQUENCE [LARGE SCALE GENOMIC DNA]</scope>
    <source>
        <strain evidence="10">CG2_30_40_21</strain>
    </source>
</reference>
<evidence type="ECO:0000256" key="2">
    <source>
        <dbReference type="ARBA" id="ARBA00004756"/>
    </source>
</evidence>
<name>A0A1J5ECQ5_9BACT</name>
<dbReference type="HAMAP" id="MF_00056">
    <property type="entry name" value="KDO8P_synth"/>
    <property type="match status" value="1"/>
</dbReference>
<evidence type="ECO:0000256" key="5">
    <source>
        <dbReference type="ARBA" id="ARBA00022490"/>
    </source>
</evidence>
<comment type="pathway">
    <text evidence="2">Bacterial outer membrane biogenesis; lipopolysaccharide biosynthesis.</text>
</comment>
<comment type="catalytic activity">
    <reaction evidence="7 8">
        <text>D-arabinose 5-phosphate + phosphoenolpyruvate + H2O = 3-deoxy-alpha-D-manno-2-octulosonate-8-phosphate + phosphate</text>
        <dbReference type="Rhea" id="RHEA:14053"/>
        <dbReference type="ChEBI" id="CHEBI:15377"/>
        <dbReference type="ChEBI" id="CHEBI:43474"/>
        <dbReference type="ChEBI" id="CHEBI:57693"/>
        <dbReference type="ChEBI" id="CHEBI:58702"/>
        <dbReference type="ChEBI" id="CHEBI:85985"/>
        <dbReference type="EC" id="2.5.1.55"/>
    </reaction>
</comment>
<dbReference type="NCBIfam" id="NF003543">
    <property type="entry name" value="PRK05198.1"/>
    <property type="match status" value="1"/>
</dbReference>
<dbReference type="EC" id="2.5.1.55" evidence="8"/>
<dbReference type="InterPro" id="IPR013785">
    <property type="entry name" value="Aldolase_TIM"/>
</dbReference>
<dbReference type="GO" id="GO:0019294">
    <property type="term" value="P:keto-3-deoxy-D-manno-octulosonic acid biosynthetic process"/>
    <property type="evidence" value="ECO:0007669"/>
    <property type="project" value="UniProtKB-UniRule"/>
</dbReference>
<evidence type="ECO:0000259" key="9">
    <source>
        <dbReference type="Pfam" id="PF00793"/>
    </source>
</evidence>
<accession>A0A1J5ECQ5</accession>
<comment type="pathway">
    <text evidence="3 8">Carbohydrate biosynthesis; 3-deoxy-D-manno-octulosonate biosynthesis; 3-deoxy-D-manno-octulosonate from D-ribulose 5-phosphate: step 2/3.</text>
</comment>
<evidence type="ECO:0000256" key="8">
    <source>
        <dbReference type="HAMAP-Rule" id="MF_00056"/>
    </source>
</evidence>
<keyword evidence="5 8" id="KW-0963">Cytoplasm</keyword>
<dbReference type="GO" id="GO:0005737">
    <property type="term" value="C:cytoplasm"/>
    <property type="evidence" value="ECO:0007669"/>
    <property type="project" value="UniProtKB-SubCell"/>
</dbReference>
<dbReference type="UniPathway" id="UPA00030"/>
<keyword evidence="6 8" id="KW-0808">Transferase</keyword>
<dbReference type="InterPro" id="IPR006218">
    <property type="entry name" value="DAHP1/KDSA"/>
</dbReference>
<dbReference type="AlphaFoldDB" id="A0A1J5ECQ5"/>
<evidence type="ECO:0000313" key="10">
    <source>
        <dbReference type="EMBL" id="OIP42610.1"/>
    </source>
</evidence>
<dbReference type="UniPathway" id="UPA00357">
    <property type="reaction ID" value="UER00474"/>
</dbReference>
<evidence type="ECO:0000256" key="7">
    <source>
        <dbReference type="ARBA" id="ARBA00049112"/>
    </source>
</evidence>
<sequence>MREKTKEIQIGQIKIGGDNPMFLIAGPCVIESEGMCFETAKRLLEITSSFSISFIFKASYDKANRMSVASYRGPGIKEGLRILDAIKKELNIPILTDVHSVDEIDEVAQVVDILQIPALLCRQTDLIMKAASTNKVINLKKGQFMAPWDMLNLVEKVTSTGNENLILTERGTTFGYNNLVVDFRSIPTMQATGYPVVLDATHSVQLPGGAGNCSSGQAEFVPYLAKAGAACGCNGLFMEIHPNPKKALCDGANMLSIDELPALLKVIKGIDGLICR</sequence>
<dbReference type="STRING" id="1817895.AUJ95_01605"/>
<proteinExistence type="inferred from homology"/>
<comment type="caution">
    <text evidence="10">The sequence shown here is derived from an EMBL/GenBank/DDBJ whole genome shotgun (WGS) entry which is preliminary data.</text>
</comment>
<dbReference type="PANTHER" id="PTHR21057">
    <property type="entry name" value="PHOSPHO-2-DEHYDRO-3-DEOXYHEPTONATE ALDOLASE"/>
    <property type="match status" value="1"/>
</dbReference>
<dbReference type="EMBL" id="MNYI01000044">
    <property type="protein sequence ID" value="OIP42610.1"/>
    <property type="molecule type" value="Genomic_DNA"/>
</dbReference>
<dbReference type="NCBIfam" id="TIGR01362">
    <property type="entry name" value="KDO8P_synth"/>
    <property type="match status" value="1"/>
</dbReference>
<dbReference type="SUPFAM" id="SSF51569">
    <property type="entry name" value="Aldolase"/>
    <property type="match status" value="1"/>
</dbReference>
<evidence type="ECO:0000313" key="11">
    <source>
        <dbReference type="Proteomes" id="UP000183085"/>
    </source>
</evidence>
<feature type="domain" description="DAHP synthetase I/KDSA" evidence="9">
    <location>
        <begin position="12"/>
        <end position="269"/>
    </location>
</feature>
<evidence type="ECO:0000256" key="4">
    <source>
        <dbReference type="ARBA" id="ARBA00010499"/>
    </source>
</evidence>
<keyword evidence="8" id="KW-0448">Lipopolysaccharide biosynthesis</keyword>
<organism evidence="10 11">
    <name type="scientific">Candidatus Desantisbacteria bacterium CG2_30_40_21</name>
    <dbReference type="NCBI Taxonomy" id="1817895"/>
    <lineage>
        <taxon>Bacteria</taxon>
        <taxon>Candidatus Desantisiibacteriota</taxon>
    </lineage>
</organism>
<comment type="similarity">
    <text evidence="4 8">Belongs to the KdsA family.</text>
</comment>